<evidence type="ECO:0000256" key="3">
    <source>
        <dbReference type="ARBA" id="ARBA00022722"/>
    </source>
</evidence>
<evidence type="ECO:0000256" key="4">
    <source>
        <dbReference type="ARBA" id="ARBA00022759"/>
    </source>
</evidence>
<keyword evidence="2" id="KW-0548">Nucleotidyltransferase</keyword>
<evidence type="ECO:0000256" key="5">
    <source>
        <dbReference type="ARBA" id="ARBA00022801"/>
    </source>
</evidence>
<dbReference type="InterPro" id="IPR041373">
    <property type="entry name" value="RT_RNaseH"/>
</dbReference>
<dbReference type="GO" id="GO:0003964">
    <property type="term" value="F:RNA-directed DNA polymerase activity"/>
    <property type="evidence" value="ECO:0007669"/>
    <property type="project" value="UniProtKB-KW"/>
</dbReference>
<dbReference type="Gene3D" id="3.10.20.370">
    <property type="match status" value="1"/>
</dbReference>
<evidence type="ECO:0000256" key="6">
    <source>
        <dbReference type="ARBA" id="ARBA00022918"/>
    </source>
</evidence>
<keyword evidence="6" id="KW-0695">RNA-directed DNA polymerase</keyword>
<protein>
    <recommendedName>
        <fullName evidence="7">Reverse transcriptase domain-containing protein</fullName>
    </recommendedName>
</protein>
<name>A0A4Y2EAC0_ARAVE</name>
<dbReference type="GO" id="GO:0004519">
    <property type="term" value="F:endonuclease activity"/>
    <property type="evidence" value="ECO:0007669"/>
    <property type="project" value="UniProtKB-KW"/>
</dbReference>
<evidence type="ECO:0000256" key="2">
    <source>
        <dbReference type="ARBA" id="ARBA00022695"/>
    </source>
</evidence>
<keyword evidence="3" id="KW-0540">Nuclease</keyword>
<dbReference type="InterPro" id="IPR000477">
    <property type="entry name" value="RT_dom"/>
</dbReference>
<accession>A0A4Y2EAC0</accession>
<dbReference type="AlphaFoldDB" id="A0A4Y2EAC0"/>
<keyword evidence="1" id="KW-0808">Transferase</keyword>
<dbReference type="FunFam" id="3.30.70.270:FF:000003">
    <property type="entry name" value="Transposon Ty3-G Gag-Pol polyprotein"/>
    <property type="match status" value="1"/>
</dbReference>
<dbReference type="InterPro" id="IPR043128">
    <property type="entry name" value="Rev_trsase/Diguanyl_cyclase"/>
</dbReference>
<keyword evidence="5" id="KW-0378">Hydrolase</keyword>
<dbReference type="CDD" id="cd09274">
    <property type="entry name" value="RNase_HI_RT_Ty3"/>
    <property type="match status" value="1"/>
</dbReference>
<sequence length="171" mass="19889">MDKILAEHRRYCRAYIDDVAIFSGNWEEHKKHIREVFQTLQDSNLTVNLEKCEFGKKEVKFLGHVTGDDGNEKPIAFFSKKLTPTQMRWATIEREAYAVLEALKKYDTWIFGARIQVISDHNPLTYLTQQTPHSAKLTRWSLALQRYDVTISYRKGSMHGNADSLSRLPVK</sequence>
<dbReference type="PANTHER" id="PTHR37984">
    <property type="entry name" value="PROTEIN CBG26694"/>
    <property type="match status" value="1"/>
</dbReference>
<organism evidence="8 9">
    <name type="scientific">Araneus ventricosus</name>
    <name type="common">Orbweaver spider</name>
    <name type="synonym">Epeira ventricosa</name>
    <dbReference type="NCBI Taxonomy" id="182803"/>
    <lineage>
        <taxon>Eukaryota</taxon>
        <taxon>Metazoa</taxon>
        <taxon>Ecdysozoa</taxon>
        <taxon>Arthropoda</taxon>
        <taxon>Chelicerata</taxon>
        <taxon>Arachnida</taxon>
        <taxon>Araneae</taxon>
        <taxon>Araneomorphae</taxon>
        <taxon>Entelegynae</taxon>
        <taxon>Araneoidea</taxon>
        <taxon>Araneidae</taxon>
        <taxon>Araneus</taxon>
    </lineage>
</organism>
<dbReference type="PROSITE" id="PS50878">
    <property type="entry name" value="RT_POL"/>
    <property type="match status" value="1"/>
</dbReference>
<keyword evidence="9" id="KW-1185">Reference proteome</keyword>
<comment type="caution">
    <text evidence="8">The sequence shown here is derived from an EMBL/GenBank/DDBJ whole genome shotgun (WGS) entry which is preliminary data.</text>
</comment>
<dbReference type="Gene3D" id="3.30.70.270">
    <property type="match status" value="1"/>
</dbReference>
<proteinExistence type="predicted"/>
<evidence type="ECO:0000259" key="7">
    <source>
        <dbReference type="PROSITE" id="PS50878"/>
    </source>
</evidence>
<dbReference type="OrthoDB" id="6484178at2759"/>
<dbReference type="Pfam" id="PF17917">
    <property type="entry name" value="RT_RNaseH"/>
    <property type="match status" value="1"/>
</dbReference>
<gene>
    <name evidence="8" type="ORF">AVEN_23187_1</name>
</gene>
<evidence type="ECO:0000313" key="9">
    <source>
        <dbReference type="Proteomes" id="UP000499080"/>
    </source>
</evidence>
<dbReference type="InterPro" id="IPR043502">
    <property type="entry name" value="DNA/RNA_pol_sf"/>
</dbReference>
<evidence type="ECO:0000256" key="1">
    <source>
        <dbReference type="ARBA" id="ARBA00022679"/>
    </source>
</evidence>
<feature type="domain" description="Reverse transcriptase" evidence="7">
    <location>
        <begin position="1"/>
        <end position="66"/>
    </location>
</feature>
<dbReference type="InterPro" id="IPR050951">
    <property type="entry name" value="Retrovirus_Pol_polyprotein"/>
</dbReference>
<keyword evidence="4" id="KW-0255">Endonuclease</keyword>
<reference evidence="8 9" key="1">
    <citation type="journal article" date="2019" name="Sci. Rep.">
        <title>Orb-weaving spider Araneus ventricosus genome elucidates the spidroin gene catalogue.</title>
        <authorList>
            <person name="Kono N."/>
            <person name="Nakamura H."/>
            <person name="Ohtoshi R."/>
            <person name="Moran D.A.P."/>
            <person name="Shinohara A."/>
            <person name="Yoshida Y."/>
            <person name="Fujiwara M."/>
            <person name="Mori M."/>
            <person name="Tomita M."/>
            <person name="Arakawa K."/>
        </authorList>
    </citation>
    <scope>NUCLEOTIDE SEQUENCE [LARGE SCALE GENOMIC DNA]</scope>
</reference>
<evidence type="ECO:0000313" key="8">
    <source>
        <dbReference type="EMBL" id="GBM26032.1"/>
    </source>
</evidence>
<dbReference type="EMBL" id="BGPR01169582">
    <property type="protein sequence ID" value="GBM26032.1"/>
    <property type="molecule type" value="Genomic_DNA"/>
</dbReference>
<dbReference type="Pfam" id="PF00078">
    <property type="entry name" value="RVT_1"/>
    <property type="match status" value="1"/>
</dbReference>
<dbReference type="Proteomes" id="UP000499080">
    <property type="component" value="Unassembled WGS sequence"/>
</dbReference>
<dbReference type="SUPFAM" id="SSF56672">
    <property type="entry name" value="DNA/RNA polymerases"/>
    <property type="match status" value="1"/>
</dbReference>
<dbReference type="GO" id="GO:0016787">
    <property type="term" value="F:hydrolase activity"/>
    <property type="evidence" value="ECO:0007669"/>
    <property type="project" value="UniProtKB-KW"/>
</dbReference>
<dbReference type="CDD" id="cd01647">
    <property type="entry name" value="RT_LTR"/>
    <property type="match status" value="1"/>
</dbReference>
<dbReference type="PANTHER" id="PTHR37984:SF5">
    <property type="entry name" value="PROTEIN NYNRIN-LIKE"/>
    <property type="match status" value="1"/>
</dbReference>